<reference evidence="8" key="1">
    <citation type="submission" date="2025-08" db="UniProtKB">
        <authorList>
            <consortium name="RefSeq"/>
        </authorList>
    </citation>
    <scope>IDENTIFICATION</scope>
    <source>
        <tissue evidence="8">Gonads</tissue>
    </source>
</reference>
<keyword evidence="7" id="KW-1185">Reference proteome</keyword>
<evidence type="ECO:0000256" key="2">
    <source>
        <dbReference type="ARBA" id="ARBA00022737"/>
    </source>
</evidence>
<protein>
    <submittedName>
        <fullName evidence="8">Zinc finger and BTB domain-containing protein 41-like isoform X1</fullName>
    </submittedName>
</protein>
<dbReference type="GO" id="GO:0008270">
    <property type="term" value="F:zinc ion binding"/>
    <property type="evidence" value="ECO:0007669"/>
    <property type="project" value="UniProtKB-KW"/>
</dbReference>
<dbReference type="FunCoup" id="A0A6J2YE61">
    <property type="interactions" value="374"/>
</dbReference>
<dbReference type="RefSeq" id="XP_030761170.1">
    <property type="nucleotide sequence ID" value="XM_030905310.1"/>
</dbReference>
<dbReference type="Proteomes" id="UP000504635">
    <property type="component" value="Unplaced"/>
</dbReference>
<dbReference type="InterPro" id="IPR013087">
    <property type="entry name" value="Znf_C2H2_type"/>
</dbReference>
<feature type="domain" description="C2H2-type" evidence="6">
    <location>
        <begin position="104"/>
        <end position="131"/>
    </location>
</feature>
<dbReference type="Gene3D" id="3.30.160.60">
    <property type="entry name" value="Classic Zinc Finger"/>
    <property type="match status" value="4"/>
</dbReference>
<dbReference type="PROSITE" id="PS00028">
    <property type="entry name" value="ZINC_FINGER_C2H2_1"/>
    <property type="match status" value="5"/>
</dbReference>
<keyword evidence="1" id="KW-0479">Metal-binding</keyword>
<keyword evidence="2" id="KW-0677">Repeat</keyword>
<dbReference type="Pfam" id="PF00096">
    <property type="entry name" value="zf-C2H2"/>
    <property type="match status" value="1"/>
</dbReference>
<keyword evidence="3 5" id="KW-0863">Zinc-finger</keyword>
<feature type="domain" description="C2H2-type" evidence="6">
    <location>
        <begin position="236"/>
        <end position="263"/>
    </location>
</feature>
<dbReference type="KEGG" id="soy:115886223"/>
<evidence type="ECO:0000259" key="6">
    <source>
        <dbReference type="PROSITE" id="PS50157"/>
    </source>
</evidence>
<name>A0A6J2YE61_SITOR</name>
<evidence type="ECO:0000313" key="8">
    <source>
        <dbReference type="RefSeq" id="XP_030761170.1"/>
    </source>
</evidence>
<dbReference type="SMART" id="SM00355">
    <property type="entry name" value="ZnF_C2H2"/>
    <property type="match status" value="9"/>
</dbReference>
<proteinExistence type="predicted"/>
<feature type="domain" description="C2H2-type" evidence="6">
    <location>
        <begin position="312"/>
        <end position="340"/>
    </location>
</feature>
<gene>
    <name evidence="8" type="primary">LOC115886223</name>
</gene>
<evidence type="ECO:0000313" key="7">
    <source>
        <dbReference type="Proteomes" id="UP000504635"/>
    </source>
</evidence>
<sequence length="502" mass="59280">MTMNRNNKLIINHHHSCKIYSITDTTLNNESPSVEHVKQENVSEEIIDRVISDNKLELPTDTALNNESISIEHGNQENISEQIINGVLPDDKLELLKKAQFKVYTCDLCDFQSQYSSSLSKHKKLHLAPEERRMFACVHCDKKYKRRAGLNYHLESNHSRLKKPEQKLYSCSKCDYQSQLMQHLRNHEKVHLAHEERQLFACMHCSKKYMTRYGLDYHLDTNHKNFRSKEVQKKFYKCTICNYRTPHNLNLNKHMVVHLAPEERNLFGCAHCGKKYVQKSTLICHIERYHSRDNSRHKKKVKPVPPEERQCFICAHCEKKYMSRRAIRHHLKYNHLNTRAKELLESQKKVYRCSMCSFQTRCRAVFSTHMNIHLAPEERQWFRCEQCDTKYLNKAALNRHLKHHRIDSRNADSKSLTDEVILDSLKIEIEDHIPLFDDSKNAECPAVINEVKLEDLKIEPDEVASILNEDMHDDFKNTENLSATKKVKLENFIEMEPDDEKN</sequence>
<dbReference type="PANTHER" id="PTHR24379">
    <property type="entry name" value="KRAB AND ZINC FINGER DOMAIN-CONTAINING"/>
    <property type="match status" value="1"/>
</dbReference>
<evidence type="ECO:0000256" key="5">
    <source>
        <dbReference type="PROSITE-ProRule" id="PRU00042"/>
    </source>
</evidence>
<feature type="domain" description="C2H2-type" evidence="6">
    <location>
        <begin position="135"/>
        <end position="163"/>
    </location>
</feature>
<dbReference type="InParanoid" id="A0A6J2YE61"/>
<accession>A0A6J2YE61</accession>
<feature type="domain" description="C2H2-type" evidence="6">
    <location>
        <begin position="382"/>
        <end position="409"/>
    </location>
</feature>
<dbReference type="GeneID" id="115886223"/>
<dbReference type="OrthoDB" id="3561125at2759"/>
<evidence type="ECO:0000256" key="3">
    <source>
        <dbReference type="ARBA" id="ARBA00022771"/>
    </source>
</evidence>
<organism evidence="7 8">
    <name type="scientific">Sitophilus oryzae</name>
    <name type="common">Rice weevil</name>
    <name type="synonym">Curculio oryzae</name>
    <dbReference type="NCBI Taxonomy" id="7048"/>
    <lineage>
        <taxon>Eukaryota</taxon>
        <taxon>Metazoa</taxon>
        <taxon>Ecdysozoa</taxon>
        <taxon>Arthropoda</taxon>
        <taxon>Hexapoda</taxon>
        <taxon>Insecta</taxon>
        <taxon>Pterygota</taxon>
        <taxon>Neoptera</taxon>
        <taxon>Endopterygota</taxon>
        <taxon>Coleoptera</taxon>
        <taxon>Polyphaga</taxon>
        <taxon>Cucujiformia</taxon>
        <taxon>Curculionidae</taxon>
        <taxon>Dryophthorinae</taxon>
        <taxon>Sitophilus</taxon>
    </lineage>
</organism>
<feature type="domain" description="C2H2-type" evidence="6">
    <location>
        <begin position="169"/>
        <end position="196"/>
    </location>
</feature>
<feature type="domain" description="C2H2-type" evidence="6">
    <location>
        <begin position="267"/>
        <end position="295"/>
    </location>
</feature>
<evidence type="ECO:0000256" key="4">
    <source>
        <dbReference type="ARBA" id="ARBA00022833"/>
    </source>
</evidence>
<dbReference type="PANTHER" id="PTHR24379:SF121">
    <property type="entry name" value="C2H2-TYPE DOMAIN-CONTAINING PROTEIN"/>
    <property type="match status" value="1"/>
</dbReference>
<feature type="domain" description="C2H2-type" evidence="6">
    <location>
        <begin position="200"/>
        <end position="228"/>
    </location>
</feature>
<dbReference type="SUPFAM" id="SSF57667">
    <property type="entry name" value="beta-beta-alpha zinc fingers"/>
    <property type="match status" value="5"/>
</dbReference>
<keyword evidence="4" id="KW-0862">Zinc</keyword>
<evidence type="ECO:0000256" key="1">
    <source>
        <dbReference type="ARBA" id="ARBA00022723"/>
    </source>
</evidence>
<dbReference type="InterPro" id="IPR036236">
    <property type="entry name" value="Znf_C2H2_sf"/>
</dbReference>
<dbReference type="PROSITE" id="PS50157">
    <property type="entry name" value="ZINC_FINGER_C2H2_2"/>
    <property type="match status" value="8"/>
</dbReference>
<dbReference type="AlphaFoldDB" id="A0A6J2YE61"/>